<feature type="compositionally biased region" description="Polar residues" evidence="4">
    <location>
        <begin position="477"/>
        <end position="495"/>
    </location>
</feature>
<evidence type="ECO:0000256" key="3">
    <source>
        <dbReference type="ARBA" id="ARBA00022833"/>
    </source>
</evidence>
<dbReference type="InterPro" id="IPR045902">
    <property type="entry name" value="SANBR-like"/>
</dbReference>
<dbReference type="Pfam" id="PF11822">
    <property type="entry name" value="BTB_SANBR"/>
    <property type="match status" value="1"/>
</dbReference>
<evidence type="ECO:0000259" key="5">
    <source>
        <dbReference type="Pfam" id="PF04968"/>
    </source>
</evidence>
<dbReference type="Gene3D" id="4.10.1130.20">
    <property type="match status" value="1"/>
</dbReference>
<proteinExistence type="predicted"/>
<dbReference type="AlphaFoldDB" id="A0AAD1Y9Q2"/>
<organism evidence="7 8">
    <name type="scientific">Euplotes crassus</name>
    <dbReference type="NCBI Taxonomy" id="5936"/>
    <lineage>
        <taxon>Eukaryota</taxon>
        <taxon>Sar</taxon>
        <taxon>Alveolata</taxon>
        <taxon>Ciliophora</taxon>
        <taxon>Intramacronucleata</taxon>
        <taxon>Spirotrichea</taxon>
        <taxon>Hypotrichia</taxon>
        <taxon>Euplotida</taxon>
        <taxon>Euplotidae</taxon>
        <taxon>Moneuplotes</taxon>
    </lineage>
</organism>
<evidence type="ECO:0000259" key="6">
    <source>
        <dbReference type="Pfam" id="PF11822"/>
    </source>
</evidence>
<keyword evidence="1" id="KW-0479">Metal-binding</keyword>
<evidence type="ECO:0000313" key="7">
    <source>
        <dbReference type="EMBL" id="CAI2387104.1"/>
    </source>
</evidence>
<feature type="domain" description="CHORD" evidence="5">
    <location>
        <begin position="211"/>
        <end position="266"/>
    </location>
</feature>
<dbReference type="InterPro" id="IPR011333">
    <property type="entry name" value="SKP1/BTB/POZ_sf"/>
</dbReference>
<dbReference type="GO" id="GO:0046872">
    <property type="term" value="F:metal ion binding"/>
    <property type="evidence" value="ECO:0007669"/>
    <property type="project" value="UniProtKB-KW"/>
</dbReference>
<dbReference type="Pfam" id="PF04968">
    <property type="entry name" value="CHORD"/>
    <property type="match status" value="1"/>
</dbReference>
<evidence type="ECO:0008006" key="9">
    <source>
        <dbReference type="Google" id="ProtNLM"/>
    </source>
</evidence>
<evidence type="ECO:0000256" key="2">
    <source>
        <dbReference type="ARBA" id="ARBA00022737"/>
    </source>
</evidence>
<dbReference type="PANTHER" id="PTHR20946:SF0">
    <property type="entry name" value="SANT AND BTB DOMAIN REGULATOR OF CLASS SWITCH RECOMBINATION"/>
    <property type="match status" value="1"/>
</dbReference>
<dbReference type="Gene3D" id="3.30.710.10">
    <property type="entry name" value="Potassium Channel Kv1.1, Chain A"/>
    <property type="match status" value="1"/>
</dbReference>
<keyword evidence="3" id="KW-0862">Zinc</keyword>
<evidence type="ECO:0000256" key="4">
    <source>
        <dbReference type="SAM" id="MobiDB-lite"/>
    </source>
</evidence>
<dbReference type="InterPro" id="IPR021777">
    <property type="entry name" value="SANBR_BTB"/>
</dbReference>
<keyword evidence="2" id="KW-0677">Repeat</keyword>
<comment type="caution">
    <text evidence="7">The sequence shown here is derived from an EMBL/GenBank/DDBJ whole genome shotgun (WGS) entry which is preliminary data.</text>
</comment>
<evidence type="ECO:0000256" key="1">
    <source>
        <dbReference type="ARBA" id="ARBA00022723"/>
    </source>
</evidence>
<protein>
    <recommendedName>
        <fullName evidence="9">SANT and BTB domain-containing protein</fullName>
    </recommendedName>
</protein>
<dbReference type="Proteomes" id="UP001295684">
    <property type="component" value="Unassembled WGS sequence"/>
</dbReference>
<sequence>MKYFEKYLKSTDSAEDVDISVHCDVSIFEWLINYINDRDTKLTTHNVIPILISAEFLIIRRLIDECIGFIIENLSAIASGRFDLNCLSQFLSQKLASSVTLEQLSSCKDPRDAIQSKLYYYKLDELLKIHSNNILKCVHCNILYTEEQSKWMTCPKAGIFIDYRGRVISNHFPDSNWKIEEFFNFLKKNNVSWRRTFWKIWGRIHSDECTQCNQKFTYADKDHCTYHPEKPIFTYGSNIGEYPCCNAEAVRFSTGVNVGGCENRTHVFKNLKEGSLKHSFLEKHFEILKETVTPLTICEDKESEKLPTTACSNEELKIEDSKSLNVVKHKSMSLLTLVQEFMSTKGLKFKDENCLECLKIGSCCARCYNQEDEENDSIDFNFVLPKKLKPPYQNNNTKKEGDQQGKNISNTATAGKYKLWKMDYFREKDKETMCDITKQLKKSRKKDRSSPMKLLGKSTSRTTPKTIPKSMAKPVSKSGSKPTYKTNNKFCTKQK</sequence>
<feature type="region of interest" description="Disordered" evidence="4">
    <location>
        <begin position="436"/>
        <end position="495"/>
    </location>
</feature>
<dbReference type="InterPro" id="IPR007051">
    <property type="entry name" value="CHORD_dom"/>
</dbReference>
<feature type="region of interest" description="Disordered" evidence="4">
    <location>
        <begin position="390"/>
        <end position="409"/>
    </location>
</feature>
<evidence type="ECO:0000313" key="8">
    <source>
        <dbReference type="Proteomes" id="UP001295684"/>
    </source>
</evidence>
<name>A0AAD1Y9Q2_EUPCR</name>
<gene>
    <name evidence="7" type="ORF">ECRASSUSDP1_LOCUS28732</name>
</gene>
<keyword evidence="8" id="KW-1185">Reference proteome</keyword>
<dbReference type="PANTHER" id="PTHR20946">
    <property type="entry name" value="SANT AND BTB DOMAIN REGULATOR OF CLASS SWITCH RECOMBINATION"/>
    <property type="match status" value="1"/>
</dbReference>
<reference evidence="7" key="1">
    <citation type="submission" date="2023-07" db="EMBL/GenBank/DDBJ databases">
        <authorList>
            <consortium name="AG Swart"/>
            <person name="Singh M."/>
            <person name="Singh A."/>
            <person name="Seah K."/>
            <person name="Emmerich C."/>
        </authorList>
    </citation>
    <scope>NUCLEOTIDE SEQUENCE</scope>
    <source>
        <strain evidence="7">DP1</strain>
    </source>
</reference>
<feature type="domain" description="SANT and BTB" evidence="6">
    <location>
        <begin position="1"/>
        <end position="67"/>
    </location>
</feature>
<accession>A0AAD1Y9Q2</accession>
<dbReference type="SUPFAM" id="SSF54695">
    <property type="entry name" value="POZ domain"/>
    <property type="match status" value="1"/>
</dbReference>
<dbReference type="EMBL" id="CAMPGE010029625">
    <property type="protein sequence ID" value="CAI2387104.1"/>
    <property type="molecule type" value="Genomic_DNA"/>
</dbReference>